<dbReference type="GO" id="GO:0004252">
    <property type="term" value="F:serine-type endopeptidase activity"/>
    <property type="evidence" value="ECO:0007669"/>
    <property type="project" value="UniProtKB-UniRule"/>
</dbReference>
<dbReference type="Pfam" id="PF00082">
    <property type="entry name" value="Peptidase_S8"/>
    <property type="match status" value="1"/>
</dbReference>
<evidence type="ECO:0000313" key="9">
    <source>
        <dbReference type="Proteomes" id="UP000229681"/>
    </source>
</evidence>
<feature type="domain" description="Peptidase S8/S53" evidence="7">
    <location>
        <begin position="47"/>
        <end position="378"/>
    </location>
</feature>
<protein>
    <submittedName>
        <fullName evidence="8">Serine protease</fullName>
    </submittedName>
</protein>
<comment type="similarity">
    <text evidence="1 5">Belongs to the peptidase S8 family.</text>
</comment>
<gene>
    <name evidence="8" type="ORF">CUN49_13700</name>
</gene>
<keyword evidence="2 5" id="KW-0645">Protease</keyword>
<dbReference type="InterPro" id="IPR050131">
    <property type="entry name" value="Peptidase_S8_subtilisin-like"/>
</dbReference>
<evidence type="ECO:0000259" key="7">
    <source>
        <dbReference type="Pfam" id="PF00082"/>
    </source>
</evidence>
<dbReference type="GO" id="GO:0006508">
    <property type="term" value="P:proteolysis"/>
    <property type="evidence" value="ECO:0007669"/>
    <property type="project" value="UniProtKB-KW"/>
</dbReference>
<sequence>MDMPARRVWCVCRRCMALFSANFPHADEPPSVLPIQVRLGAHTDFSGRGVVIAFLDSGFYPHPDLRGRILAYVDAAARRVLSGARFFHDHAMSWHGQMTSVIACGDGSTSQGRYRGLAHGAQLVLIKVSDFHNNIKEYDILRGLLWLIEHHREYNIKLCNISVGGDFPCDDPDHPLYAAIRALYDQGVLTICAAGNSGKPQLLPPASAPEALTVGGVDDHNTTDMRCWQLYHHNYGTAYDGTPKPEILTAARWIASPILPYSTMAREARWLAPLLQARTQAEAESLLKAGCADLRLGKLPCALETEAQRHALQARIHKHKLIDAQHQHVDGTSVAAAIATSVVAQMLEASPRLRPSAIRAILRATAVSLPNAPEAAQGGGILDAHTAVLAARTAS</sequence>
<evidence type="ECO:0000313" key="8">
    <source>
        <dbReference type="EMBL" id="PJF34821.1"/>
    </source>
</evidence>
<comment type="caution">
    <text evidence="8">The sequence shown here is derived from an EMBL/GenBank/DDBJ whole genome shotgun (WGS) entry which is preliminary data.</text>
</comment>
<keyword evidence="4 5" id="KW-0720">Serine protease</keyword>
<accession>A0A2M8PB96</accession>
<dbReference type="PANTHER" id="PTHR43806:SF11">
    <property type="entry name" value="CEREVISIN-RELATED"/>
    <property type="match status" value="1"/>
</dbReference>
<dbReference type="EMBL" id="PGTM01000264">
    <property type="protein sequence ID" value="PJF34821.1"/>
    <property type="molecule type" value="Genomic_DNA"/>
</dbReference>
<dbReference type="InterPro" id="IPR036852">
    <property type="entry name" value="Peptidase_S8/S53_dom_sf"/>
</dbReference>
<evidence type="ECO:0000256" key="5">
    <source>
        <dbReference type="PROSITE-ProRule" id="PRU01240"/>
    </source>
</evidence>
<dbReference type="Proteomes" id="UP000229681">
    <property type="component" value="Unassembled WGS sequence"/>
</dbReference>
<feature type="chain" id="PRO_5030053673" evidence="6">
    <location>
        <begin position="27"/>
        <end position="395"/>
    </location>
</feature>
<proteinExistence type="inferred from homology"/>
<dbReference type="PANTHER" id="PTHR43806">
    <property type="entry name" value="PEPTIDASE S8"/>
    <property type="match status" value="1"/>
</dbReference>
<dbReference type="Gene3D" id="3.40.50.200">
    <property type="entry name" value="Peptidase S8/S53 domain"/>
    <property type="match status" value="1"/>
</dbReference>
<keyword evidence="6" id="KW-0732">Signal</keyword>
<feature type="active site" description="Charge relay system" evidence="5">
    <location>
        <position position="56"/>
    </location>
</feature>
<name>A0A2M8PB96_9CHLR</name>
<dbReference type="AlphaFoldDB" id="A0A2M8PB96"/>
<keyword evidence="3 5" id="KW-0378">Hydrolase</keyword>
<dbReference type="SUPFAM" id="SSF52743">
    <property type="entry name" value="Subtilisin-like"/>
    <property type="match status" value="1"/>
</dbReference>
<reference evidence="8 9" key="1">
    <citation type="submission" date="2017-11" db="EMBL/GenBank/DDBJ databases">
        <title>Evolution of Phototrophy in the Chloroflexi Phylum Driven by Horizontal Gene Transfer.</title>
        <authorList>
            <person name="Ward L.M."/>
            <person name="Hemp J."/>
            <person name="Shih P.M."/>
            <person name="Mcglynn S.E."/>
            <person name="Fischer W."/>
        </authorList>
    </citation>
    <scope>NUCLEOTIDE SEQUENCE [LARGE SCALE GENOMIC DNA]</scope>
    <source>
        <strain evidence="8">JP3_13</strain>
    </source>
</reference>
<feature type="active site" description="Charge relay system" evidence="5">
    <location>
        <position position="333"/>
    </location>
</feature>
<dbReference type="InterPro" id="IPR000209">
    <property type="entry name" value="Peptidase_S8/S53_dom"/>
</dbReference>
<organism evidence="8 9">
    <name type="scientific">Candidatus Thermofonsia Clade 1 bacterium</name>
    <dbReference type="NCBI Taxonomy" id="2364210"/>
    <lineage>
        <taxon>Bacteria</taxon>
        <taxon>Bacillati</taxon>
        <taxon>Chloroflexota</taxon>
        <taxon>Candidatus Thermofontia</taxon>
        <taxon>Candidatus Thermofonsia Clade 1</taxon>
    </lineage>
</organism>
<feature type="active site" description="Charge relay system" evidence="5">
    <location>
        <position position="95"/>
    </location>
</feature>
<evidence type="ECO:0000256" key="4">
    <source>
        <dbReference type="ARBA" id="ARBA00022825"/>
    </source>
</evidence>
<dbReference type="PROSITE" id="PS00136">
    <property type="entry name" value="SUBTILASE_ASP"/>
    <property type="match status" value="1"/>
</dbReference>
<evidence type="ECO:0000256" key="6">
    <source>
        <dbReference type="SAM" id="SignalP"/>
    </source>
</evidence>
<evidence type="ECO:0000256" key="3">
    <source>
        <dbReference type="ARBA" id="ARBA00022801"/>
    </source>
</evidence>
<dbReference type="PROSITE" id="PS51892">
    <property type="entry name" value="SUBTILASE"/>
    <property type="match status" value="1"/>
</dbReference>
<dbReference type="InterPro" id="IPR023827">
    <property type="entry name" value="Peptidase_S8_Asp-AS"/>
</dbReference>
<evidence type="ECO:0000256" key="1">
    <source>
        <dbReference type="ARBA" id="ARBA00011073"/>
    </source>
</evidence>
<evidence type="ECO:0000256" key="2">
    <source>
        <dbReference type="ARBA" id="ARBA00022670"/>
    </source>
</evidence>
<feature type="signal peptide" evidence="6">
    <location>
        <begin position="1"/>
        <end position="26"/>
    </location>
</feature>